<evidence type="ECO:0000256" key="5">
    <source>
        <dbReference type="SAM" id="MobiDB-lite"/>
    </source>
</evidence>
<proteinExistence type="predicted"/>
<accession>A0A7S3VHR1</accession>
<feature type="region of interest" description="Disordered" evidence="5">
    <location>
        <begin position="142"/>
        <end position="165"/>
    </location>
</feature>
<feature type="active site" description="Proton acceptor" evidence="3">
    <location>
        <position position="187"/>
    </location>
</feature>
<evidence type="ECO:0000256" key="3">
    <source>
        <dbReference type="PIRSR" id="PIRSR617939-1"/>
    </source>
</evidence>
<gene>
    <name evidence="7" type="ORF">DTER00134_LOCUS2371</name>
</gene>
<dbReference type="EC" id="4.3.2.9" evidence="1"/>
<feature type="region of interest" description="Disordered" evidence="5">
    <location>
        <begin position="49"/>
        <end position="81"/>
    </location>
</feature>
<evidence type="ECO:0000313" key="7">
    <source>
        <dbReference type="EMBL" id="CAE0487325.1"/>
    </source>
</evidence>
<keyword evidence="6" id="KW-1133">Transmembrane helix</keyword>
<reference evidence="7" key="1">
    <citation type="submission" date="2021-01" db="EMBL/GenBank/DDBJ databases">
        <authorList>
            <person name="Corre E."/>
            <person name="Pelletier E."/>
            <person name="Niang G."/>
            <person name="Scheremetjew M."/>
            <person name="Finn R."/>
            <person name="Kale V."/>
            <person name="Holt S."/>
            <person name="Cochrane G."/>
            <person name="Meng A."/>
            <person name="Brown T."/>
            <person name="Cohen L."/>
        </authorList>
    </citation>
    <scope>NUCLEOTIDE SEQUENCE</scope>
    <source>
        <strain evidence="7">CCMP1320</strain>
    </source>
</reference>
<protein>
    <recommendedName>
        <fullName evidence="1">gamma-glutamylcyclotransferase</fullName>
        <ecNumber evidence="1">4.3.2.9</ecNumber>
    </recommendedName>
</protein>
<dbReference type="Gene3D" id="3.10.490.10">
    <property type="entry name" value="Gamma-glutamyl cyclotransferase-like"/>
    <property type="match status" value="1"/>
</dbReference>
<sequence length="296" mass="32959">MHTSMRALHSAPAFHGATWCHRKLLTELHKLPHNSTALSRRKVVTHAYTVEKSSPEKLRRSPTTEDKPHSAEENHGSILYSDGELEDDRSTTWFFAYGYYMSFSSLQKRGVKARFRDAAVIKDPHLKMVFRHKGGQATLERMSSSQSPRFPPLVSSSGPGGTSAPPRVHGVLYQVSKEDLKKVQAAERGHGFVLTSIEVETYDGSVQRSAQALVSGPLSHLLGDEVIPPERYMKTLREGAADNFLDPVYQAWLSGIETVPSTGLPSEYFNCPSRYISVTFFILAMILAANVLHSYL</sequence>
<organism evidence="7">
    <name type="scientific">Dunaliella tertiolecta</name>
    <name type="common">Green alga</name>
    <dbReference type="NCBI Taxonomy" id="3047"/>
    <lineage>
        <taxon>Eukaryota</taxon>
        <taxon>Viridiplantae</taxon>
        <taxon>Chlorophyta</taxon>
        <taxon>core chlorophytes</taxon>
        <taxon>Chlorophyceae</taxon>
        <taxon>CS clade</taxon>
        <taxon>Chlamydomonadales</taxon>
        <taxon>Dunaliellaceae</taxon>
        <taxon>Dunaliella</taxon>
    </lineage>
</organism>
<dbReference type="CDD" id="cd06661">
    <property type="entry name" value="GGCT_like"/>
    <property type="match status" value="1"/>
</dbReference>
<feature type="transmembrane region" description="Helical" evidence="6">
    <location>
        <begin position="275"/>
        <end position="292"/>
    </location>
</feature>
<evidence type="ECO:0000256" key="2">
    <source>
        <dbReference type="ARBA" id="ARBA00023239"/>
    </source>
</evidence>
<feature type="binding site" evidence="4">
    <location>
        <position position="232"/>
    </location>
    <ligand>
        <name>substrate</name>
    </ligand>
</feature>
<keyword evidence="6" id="KW-0812">Transmembrane</keyword>
<dbReference type="AlphaFoldDB" id="A0A7S3VHR1"/>
<keyword evidence="6" id="KW-0472">Membrane</keyword>
<dbReference type="EMBL" id="HBIP01004828">
    <property type="protein sequence ID" value="CAE0487325.1"/>
    <property type="molecule type" value="Transcribed_RNA"/>
</dbReference>
<name>A0A7S3VHR1_DUNTE</name>
<dbReference type="InterPro" id="IPR013024">
    <property type="entry name" value="GGCT-like"/>
</dbReference>
<feature type="compositionally biased region" description="Basic and acidic residues" evidence="5">
    <location>
        <begin position="53"/>
        <end position="75"/>
    </location>
</feature>
<dbReference type="GO" id="GO:0003839">
    <property type="term" value="F:gamma-glutamylcyclotransferase activity"/>
    <property type="evidence" value="ECO:0007669"/>
    <property type="project" value="UniProtKB-EC"/>
</dbReference>
<evidence type="ECO:0000256" key="6">
    <source>
        <dbReference type="SAM" id="Phobius"/>
    </source>
</evidence>
<dbReference type="InterPro" id="IPR017939">
    <property type="entry name" value="G-Glutamylcylcotransferase"/>
</dbReference>
<dbReference type="PANTHER" id="PTHR12935">
    <property type="entry name" value="GAMMA-GLUTAMYLCYCLOTRANSFERASE"/>
    <property type="match status" value="1"/>
</dbReference>
<evidence type="ECO:0000256" key="1">
    <source>
        <dbReference type="ARBA" id="ARBA00012346"/>
    </source>
</evidence>
<keyword evidence="2" id="KW-0456">Lyase</keyword>
<evidence type="ECO:0000256" key="4">
    <source>
        <dbReference type="PIRSR" id="PIRSR617939-2"/>
    </source>
</evidence>
<dbReference type="PANTHER" id="PTHR12935:SF0">
    <property type="entry name" value="GAMMA-GLUTAMYLCYCLOTRANSFERASE"/>
    <property type="match status" value="1"/>
</dbReference>